<proteinExistence type="inferred from homology"/>
<dbReference type="GO" id="GO:0008716">
    <property type="term" value="F:D-alanine-D-alanine ligase activity"/>
    <property type="evidence" value="ECO:0007669"/>
    <property type="project" value="UniProtKB-EC"/>
</dbReference>
<comment type="similarity">
    <text evidence="1">Belongs to the D-alanine--D-alanine ligase family.</text>
</comment>
<dbReference type="PROSITE" id="PS50975">
    <property type="entry name" value="ATP_GRASP"/>
    <property type="match status" value="1"/>
</dbReference>
<dbReference type="SUPFAM" id="SSF56059">
    <property type="entry name" value="Glutathione synthetase ATP-binding domain-like"/>
    <property type="match status" value="1"/>
</dbReference>
<reference evidence="4" key="1">
    <citation type="journal article" date="2015" name="Proc. Natl. Acad. Sci. U.S.A.">
        <title>Networks of energetic and metabolic interactions define dynamics in microbial communities.</title>
        <authorList>
            <person name="Embree M."/>
            <person name="Liu J.K."/>
            <person name="Al-Bassam M.M."/>
            <person name="Zengler K."/>
        </authorList>
    </citation>
    <scope>NUCLEOTIDE SEQUENCE</scope>
</reference>
<accession>A0A0W8FU60</accession>
<dbReference type="InterPro" id="IPR013815">
    <property type="entry name" value="ATP_grasp_subdomain_1"/>
</dbReference>
<dbReference type="AlphaFoldDB" id="A0A0W8FU60"/>
<dbReference type="Pfam" id="PF07478">
    <property type="entry name" value="Dala_Dala_lig_C"/>
    <property type="match status" value="1"/>
</dbReference>
<organism evidence="4">
    <name type="scientific">hydrocarbon metagenome</name>
    <dbReference type="NCBI Taxonomy" id="938273"/>
    <lineage>
        <taxon>unclassified sequences</taxon>
        <taxon>metagenomes</taxon>
        <taxon>ecological metagenomes</taxon>
    </lineage>
</organism>
<evidence type="ECO:0000259" key="3">
    <source>
        <dbReference type="PROSITE" id="PS50975"/>
    </source>
</evidence>
<protein>
    <submittedName>
        <fullName evidence="4">D-alanine--d-alanine ligase</fullName>
        <ecNumber evidence="4">6.3.2.4</ecNumber>
    </submittedName>
</protein>
<feature type="domain" description="ATP-grasp" evidence="3">
    <location>
        <begin position="111"/>
        <end position="324"/>
    </location>
</feature>
<dbReference type="GO" id="GO:0046872">
    <property type="term" value="F:metal ion binding"/>
    <property type="evidence" value="ECO:0007669"/>
    <property type="project" value="InterPro"/>
</dbReference>
<dbReference type="PANTHER" id="PTHR23132:SF26">
    <property type="entry name" value="BLR7451 PROTEIN"/>
    <property type="match status" value="1"/>
</dbReference>
<evidence type="ECO:0000313" key="4">
    <source>
        <dbReference type="EMBL" id="KUG24445.1"/>
    </source>
</evidence>
<dbReference type="InterPro" id="IPR011761">
    <property type="entry name" value="ATP-grasp"/>
</dbReference>
<gene>
    <name evidence="4" type="ORF">ASZ90_005733</name>
</gene>
<dbReference type="PANTHER" id="PTHR23132">
    <property type="entry name" value="D-ALANINE--D-ALANINE LIGASE"/>
    <property type="match status" value="1"/>
</dbReference>
<evidence type="ECO:0000256" key="1">
    <source>
        <dbReference type="ARBA" id="ARBA00010871"/>
    </source>
</evidence>
<sequence length="328" mass="36792">MNKKIVILHSAISPGATEDELDCLQQAEAIAQALRILNYTPVLLPFELNLNQTIKKLQSLKPLVVFNIVETLDSKGSMIYFAPAILDALQIPYTGCDTQAVFQTSNKSLAKRIMRYAGISTPDWVEQDGFASLNNKSKTYLIKSSWEHASIGLDENSLVKYKNKESVLKELNHRKEKLGGFCYAEAYIDGREFNVALISDKSGIKVLPTAEMLFKDYAPGKLKIVDYKAKWDADSFEYNNTIRKFDFPDEDSILISALQEISLQCWNIFSLCGYARIDFRVDNKGKPWVLEVNTNPCLSPDAGFAAALEQAKIKYHEAIGSIIDNALK</sequence>
<dbReference type="EMBL" id="LNQE01000847">
    <property type="protein sequence ID" value="KUG24445.1"/>
    <property type="molecule type" value="Genomic_DNA"/>
</dbReference>
<dbReference type="InterPro" id="IPR011095">
    <property type="entry name" value="Dala_Dala_lig_C"/>
</dbReference>
<dbReference type="EC" id="6.3.2.4" evidence="4"/>
<comment type="caution">
    <text evidence="4">The sequence shown here is derived from an EMBL/GenBank/DDBJ whole genome shotgun (WGS) entry which is preliminary data.</text>
</comment>
<dbReference type="Gene3D" id="3.30.470.20">
    <property type="entry name" value="ATP-grasp fold, B domain"/>
    <property type="match status" value="1"/>
</dbReference>
<evidence type="ECO:0000256" key="2">
    <source>
        <dbReference type="ARBA" id="ARBA00022598"/>
    </source>
</evidence>
<name>A0A0W8FU60_9ZZZZ</name>
<keyword evidence="2 4" id="KW-0436">Ligase</keyword>
<dbReference type="GO" id="GO:0005524">
    <property type="term" value="F:ATP binding"/>
    <property type="evidence" value="ECO:0007669"/>
    <property type="project" value="InterPro"/>
</dbReference>
<dbReference type="Gene3D" id="3.30.1490.20">
    <property type="entry name" value="ATP-grasp fold, A domain"/>
    <property type="match status" value="1"/>
</dbReference>